<dbReference type="Proteomes" id="UP000012589">
    <property type="component" value="Unassembled WGS sequence"/>
</dbReference>
<protein>
    <submittedName>
        <fullName evidence="1">Uncharacterized protein</fullName>
    </submittedName>
</protein>
<keyword evidence="2" id="KW-1185">Reference proteome</keyword>
<comment type="caution">
    <text evidence="1">The sequence shown here is derived from an EMBL/GenBank/DDBJ whole genome shotgun (WGS) entry which is preliminary data.</text>
</comment>
<organism evidence="1 2">
    <name type="scientific">Eubacterium plexicaudatum ASF492</name>
    <dbReference type="NCBI Taxonomy" id="1235802"/>
    <lineage>
        <taxon>Bacteria</taxon>
        <taxon>Bacillati</taxon>
        <taxon>Bacillota</taxon>
        <taxon>Clostridia</taxon>
        <taxon>Eubacteriales</taxon>
        <taxon>Eubacteriaceae</taxon>
        <taxon>Eubacterium</taxon>
    </lineage>
</organism>
<dbReference type="STRING" id="1235802.C823_04625"/>
<dbReference type="PATRIC" id="fig|1235802.3.peg.4896"/>
<dbReference type="eggNOG" id="ENOG502ZEHI">
    <property type="taxonomic scope" value="Bacteria"/>
</dbReference>
<evidence type="ECO:0000313" key="1">
    <source>
        <dbReference type="EMBL" id="EMZ21261.1"/>
    </source>
</evidence>
<dbReference type="OrthoDB" id="9774673at2"/>
<dbReference type="HOGENOM" id="CLU_1292776_0_0_9"/>
<gene>
    <name evidence="1" type="ORF">C823_04625</name>
</gene>
<reference evidence="1 2" key="1">
    <citation type="journal article" date="2014" name="Genome Announc.">
        <title>Draft genome sequences of the altered schaedler flora, a defined bacterial community from gnotobiotic mice.</title>
        <authorList>
            <person name="Wannemuehler M.J."/>
            <person name="Overstreet A.M."/>
            <person name="Ward D.V."/>
            <person name="Phillips G.J."/>
        </authorList>
    </citation>
    <scope>NUCLEOTIDE SEQUENCE [LARGE SCALE GENOMIC DNA]</scope>
    <source>
        <strain evidence="1 2">ASF492</strain>
    </source>
</reference>
<proteinExistence type="predicted"/>
<sequence length="213" mass="25384">MPKSKIVKILPDRIFYKLWKAADNEMKIYEYIDSFTSPLSNEYIDFYKKYKLDELQTINMLENIYKATHLSMREIIDASGQKRADIGYIFCIPIRTLEDWCSEKNKCPSYVRLMMIRKFGLLSLGKYIYLESDNHIVYNAYKSRGVERKNAEIVMTENNIDIDNKDDYRISNKNDYMMSLKEYEQLHVHNNNKDIQDIIAATDYLRDYIKKGN</sequence>
<dbReference type="AlphaFoldDB" id="N1ZZD2"/>
<accession>N1ZZD2</accession>
<dbReference type="EMBL" id="AQFT01000135">
    <property type="protein sequence ID" value="EMZ21261.1"/>
    <property type="molecule type" value="Genomic_DNA"/>
</dbReference>
<evidence type="ECO:0000313" key="2">
    <source>
        <dbReference type="Proteomes" id="UP000012589"/>
    </source>
</evidence>
<name>N1ZZD2_9FIRM</name>